<evidence type="ECO:0000313" key="1">
    <source>
        <dbReference type="EMBL" id="API82902.1"/>
    </source>
</evidence>
<protein>
    <submittedName>
        <fullName evidence="1">Uncharacterized protein</fullName>
    </submittedName>
</protein>
<proteinExistence type="predicted"/>
<keyword evidence="1" id="KW-0614">Plasmid</keyword>
<sequence length="94" mass="10087">MMSGLDGGNFILSSMAKERVKSGILDRATIEGSKGGYTVIFDGSEWEGKPLVLCSSRQPYEARVFKSIDGAAAELLRIGLSEASIKNTTKSNDK</sequence>
<geneLocation type="plasmid" evidence="1">
    <name>pTy031_01</name>
</geneLocation>
<dbReference type="RefSeq" id="WP_074168604.1">
    <property type="nucleotide sequence ID" value="NZ_KX833210.1"/>
</dbReference>
<name>A0A1L4BLU6_SALTI</name>
<reference evidence="1" key="1">
    <citation type="submission" date="2016-09" db="EMBL/GenBank/DDBJ databases">
        <title>Whole genome sequence analysis of Salmonella Typhi isolated in Thailand before and after the introduction of a national immunization program.</title>
        <authorList>
            <person name="Dyson Z.A."/>
            <person name="Thanh D.P."/>
            <person name="Bodhidatta L."/>
            <person name="Mason C.J."/>
            <person name="Rabaa M.A."/>
            <person name="Vinh P.V."/>
            <person name="Thanh T.H."/>
            <person name="Thwaites G.E."/>
            <person name="Baker S."/>
            <person name="Holt K.E."/>
        </authorList>
    </citation>
    <scope>NUCLEOTIDE SEQUENCE</scope>
    <source>
        <strain evidence="1">Salmonella Typhi Ty031 plasmid pTy031_01</strain>
        <plasmid evidence="1">pTy031_01</plasmid>
    </source>
</reference>
<dbReference type="AlphaFoldDB" id="A0A1L4BLU6"/>
<organism evidence="1">
    <name type="scientific">Salmonella typhi</name>
    <dbReference type="NCBI Taxonomy" id="90370"/>
    <lineage>
        <taxon>Bacteria</taxon>
        <taxon>Pseudomonadati</taxon>
        <taxon>Pseudomonadota</taxon>
        <taxon>Gammaproteobacteria</taxon>
        <taxon>Enterobacterales</taxon>
        <taxon>Enterobacteriaceae</taxon>
        <taxon>Salmonella</taxon>
    </lineage>
</organism>
<accession>A0A1L4BLU6</accession>
<dbReference type="EMBL" id="KX833210">
    <property type="protein sequence ID" value="API82902.1"/>
    <property type="molecule type" value="Genomic_DNA"/>
</dbReference>